<dbReference type="Pfam" id="PF01363">
    <property type="entry name" value="FYVE"/>
    <property type="match status" value="1"/>
</dbReference>
<dbReference type="InterPro" id="IPR000719">
    <property type="entry name" value="Prot_kinase_dom"/>
</dbReference>
<evidence type="ECO:0000256" key="3">
    <source>
        <dbReference type="ARBA" id="ARBA00022723"/>
    </source>
</evidence>
<dbReference type="Gene3D" id="1.10.510.10">
    <property type="entry name" value="Transferase(Phosphotransferase) domain 1"/>
    <property type="match status" value="1"/>
</dbReference>
<evidence type="ECO:0000313" key="12">
    <source>
        <dbReference type="EMBL" id="CAE0832840.1"/>
    </source>
</evidence>
<keyword evidence="8" id="KW-0067">ATP-binding</keyword>
<evidence type="ECO:0000259" key="10">
    <source>
        <dbReference type="PROSITE" id="PS50011"/>
    </source>
</evidence>
<keyword evidence="2" id="KW-0808">Transferase</keyword>
<dbReference type="CDD" id="cd05123">
    <property type="entry name" value="STKc_AGC"/>
    <property type="match status" value="1"/>
</dbReference>
<dbReference type="GO" id="GO:0004674">
    <property type="term" value="F:protein serine/threonine kinase activity"/>
    <property type="evidence" value="ECO:0007669"/>
    <property type="project" value="UniProtKB-KW"/>
</dbReference>
<keyword evidence="4" id="KW-0547">Nucleotide-binding</keyword>
<keyword evidence="7" id="KW-0862">Zinc</keyword>
<dbReference type="InterPro" id="IPR045270">
    <property type="entry name" value="STKc_AGC"/>
</dbReference>
<evidence type="ECO:0000256" key="7">
    <source>
        <dbReference type="ARBA" id="ARBA00022833"/>
    </source>
</evidence>
<reference evidence="12" key="1">
    <citation type="submission" date="2021-01" db="EMBL/GenBank/DDBJ databases">
        <authorList>
            <person name="Corre E."/>
            <person name="Pelletier E."/>
            <person name="Niang G."/>
            <person name="Scheremetjew M."/>
            <person name="Finn R."/>
            <person name="Kale V."/>
            <person name="Holt S."/>
            <person name="Cochrane G."/>
            <person name="Meng A."/>
            <person name="Brown T."/>
            <person name="Cohen L."/>
        </authorList>
    </citation>
    <scope>NUCLEOTIDE SEQUENCE</scope>
    <source>
        <strain evidence="12">CCMP1594</strain>
    </source>
</reference>
<proteinExistence type="predicted"/>
<dbReference type="GO" id="GO:0008270">
    <property type="term" value="F:zinc ion binding"/>
    <property type="evidence" value="ECO:0007669"/>
    <property type="project" value="UniProtKB-KW"/>
</dbReference>
<dbReference type="InterPro" id="IPR011009">
    <property type="entry name" value="Kinase-like_dom_sf"/>
</dbReference>
<dbReference type="PROSITE" id="PS50178">
    <property type="entry name" value="ZF_FYVE"/>
    <property type="match status" value="1"/>
</dbReference>
<dbReference type="SMART" id="SM00064">
    <property type="entry name" value="FYVE"/>
    <property type="match status" value="1"/>
</dbReference>
<feature type="domain" description="FYVE-type" evidence="11">
    <location>
        <begin position="219"/>
        <end position="279"/>
    </location>
</feature>
<dbReference type="EMBL" id="HBJA01128103">
    <property type="protein sequence ID" value="CAE0832840.1"/>
    <property type="molecule type" value="Transcribed_RNA"/>
</dbReference>
<dbReference type="AlphaFoldDB" id="A0A7S4LJ82"/>
<evidence type="ECO:0000256" key="4">
    <source>
        <dbReference type="ARBA" id="ARBA00022741"/>
    </source>
</evidence>
<accession>A0A7S4LJ82</accession>
<dbReference type="SMART" id="SM00220">
    <property type="entry name" value="S_TKc"/>
    <property type="match status" value="1"/>
</dbReference>
<dbReference type="InterPro" id="IPR011011">
    <property type="entry name" value="Znf_FYVE_PHD"/>
</dbReference>
<evidence type="ECO:0008006" key="13">
    <source>
        <dbReference type="Google" id="ProtNLM"/>
    </source>
</evidence>
<dbReference type="InterPro" id="IPR013083">
    <property type="entry name" value="Znf_RING/FYVE/PHD"/>
</dbReference>
<dbReference type="Gene3D" id="3.30.40.10">
    <property type="entry name" value="Zinc/RING finger domain, C3HC4 (zinc finger)"/>
    <property type="match status" value="1"/>
</dbReference>
<dbReference type="Gene3D" id="3.30.200.20">
    <property type="entry name" value="Phosphorylase Kinase, domain 1"/>
    <property type="match status" value="1"/>
</dbReference>
<protein>
    <recommendedName>
        <fullName evidence="13">Protein kinase domain-containing protein</fullName>
    </recommendedName>
</protein>
<dbReference type="SUPFAM" id="SSF57903">
    <property type="entry name" value="FYVE/PHD zinc finger"/>
    <property type="match status" value="1"/>
</dbReference>
<evidence type="ECO:0000256" key="5">
    <source>
        <dbReference type="ARBA" id="ARBA00022771"/>
    </source>
</evidence>
<keyword evidence="3" id="KW-0479">Metal-binding</keyword>
<sequence>MMASEDRKENDQNETLAVVTHLDSREVEETPTVVSVGCSLLETTPQVKEVLACGARCVQGKNKKLSDWFTFCSNEPCVAWSVVRRAQEEIAKEQKENKFTLTALIEGTPSFEVHEPRVAMISIKFVLKLVKFDGALAILVLQRLHHLRQRHAFVGAADLPKTTSCPRSYTNVTFQAATNRGCFGVEANDSDDEPLSGPTRQKSTALTPAVLVRPTWTPDKEAPQCAGCQAKFHFFYRRHHCRMCGAVFCWRCSRARVKIPEMDYQAEVRVCLQCHESRLKKKTSKWQRILDEFEIMNMVGAGGIGKVYKVMQKTSKRVFAMKVIEKKSIRSEHCALGVGAEKFVLSKIQHPFIIRLHHTFQTHDKLFFVMDFMPRGDLFHLMTTVRIPEAAVKLFLAQIGMALNYLHESGWIYRDLKPENCLMADDGNVVLTDLGMALSSDEESLKKYTVPVGTPEYWSPELIRGLGYTVALDYWQLGVLMCELLTGVHPFMDKDGQVYVDAIEKRPPKLVIGGRDISTECQNLVGVLLRKNHMKRLQDWGSFKNHQWFADLDFNDVHDKTVPVPEISRQPLVPRPPDNPVAILPTSYDGPQYSAFSWRKPLAMRTPHSPRHLRLVSGCQD</sequence>
<evidence type="ECO:0000256" key="1">
    <source>
        <dbReference type="ARBA" id="ARBA00022527"/>
    </source>
</evidence>
<dbReference type="FunFam" id="3.30.200.20:FF:000042">
    <property type="entry name" value="Aurora kinase A"/>
    <property type="match status" value="1"/>
</dbReference>
<dbReference type="InterPro" id="IPR017455">
    <property type="entry name" value="Znf_FYVE-rel"/>
</dbReference>
<keyword evidence="5 9" id="KW-0863">Zinc-finger</keyword>
<dbReference type="GO" id="GO:0005524">
    <property type="term" value="F:ATP binding"/>
    <property type="evidence" value="ECO:0007669"/>
    <property type="project" value="UniProtKB-KW"/>
</dbReference>
<dbReference type="PROSITE" id="PS50011">
    <property type="entry name" value="PROTEIN_KINASE_DOM"/>
    <property type="match status" value="1"/>
</dbReference>
<dbReference type="InterPro" id="IPR000306">
    <property type="entry name" value="Znf_FYVE"/>
</dbReference>
<dbReference type="SUPFAM" id="SSF56112">
    <property type="entry name" value="Protein kinase-like (PK-like)"/>
    <property type="match status" value="1"/>
</dbReference>
<keyword evidence="6" id="KW-0418">Kinase</keyword>
<organism evidence="12">
    <name type="scientific">Eutreptiella gymnastica</name>
    <dbReference type="NCBI Taxonomy" id="73025"/>
    <lineage>
        <taxon>Eukaryota</taxon>
        <taxon>Discoba</taxon>
        <taxon>Euglenozoa</taxon>
        <taxon>Euglenida</taxon>
        <taxon>Spirocuta</taxon>
        <taxon>Euglenophyceae</taxon>
        <taxon>Eutreptiales</taxon>
        <taxon>Eutreptiaceae</taxon>
        <taxon>Eutreptiella</taxon>
    </lineage>
</organism>
<gene>
    <name evidence="12" type="ORF">EGYM00163_LOCUS44125</name>
</gene>
<dbReference type="Pfam" id="PF00069">
    <property type="entry name" value="Pkinase"/>
    <property type="match status" value="1"/>
</dbReference>
<dbReference type="PANTHER" id="PTHR24351">
    <property type="entry name" value="RIBOSOMAL PROTEIN S6 KINASE"/>
    <property type="match status" value="1"/>
</dbReference>
<evidence type="ECO:0000256" key="2">
    <source>
        <dbReference type="ARBA" id="ARBA00022679"/>
    </source>
</evidence>
<evidence type="ECO:0000259" key="11">
    <source>
        <dbReference type="PROSITE" id="PS50178"/>
    </source>
</evidence>
<evidence type="ECO:0000256" key="8">
    <source>
        <dbReference type="ARBA" id="ARBA00022840"/>
    </source>
</evidence>
<keyword evidence="1" id="KW-0723">Serine/threonine-protein kinase</keyword>
<evidence type="ECO:0000256" key="9">
    <source>
        <dbReference type="PROSITE-ProRule" id="PRU00091"/>
    </source>
</evidence>
<evidence type="ECO:0000256" key="6">
    <source>
        <dbReference type="ARBA" id="ARBA00022777"/>
    </source>
</evidence>
<name>A0A7S4LJ82_9EUGL</name>
<feature type="domain" description="Protein kinase" evidence="10">
    <location>
        <begin position="293"/>
        <end position="549"/>
    </location>
</feature>